<reference evidence="1" key="2">
    <citation type="submission" date="2016-09" db="EMBL/GenBank/DDBJ databases">
        <authorList>
            <person name="Capua I."/>
            <person name="De Benedictis P."/>
            <person name="Joannis T."/>
            <person name="Lombin L.H."/>
            <person name="Cattoli G."/>
        </authorList>
    </citation>
    <scope>NUCLEOTIDE SEQUENCE [LARGE SCALE GENOMIC DNA]</scope>
    <source>
        <strain evidence="1">MSU</strain>
    </source>
</reference>
<reference evidence="3" key="1">
    <citation type="submission" date="2016-09" db="EMBL/GenBank/DDBJ databases">
        <authorList>
            <person name="Chen S."/>
            <person name="Walker E."/>
        </authorList>
    </citation>
    <scope>NUCLEOTIDE SEQUENCE [LARGE SCALE GENOMIC DNA]</scope>
    <source>
        <strain evidence="3">MSU</strain>
    </source>
</reference>
<evidence type="ECO:0000313" key="2">
    <source>
        <dbReference type="EMBL" id="OXB14490.1"/>
    </source>
</evidence>
<evidence type="ECO:0000313" key="1">
    <source>
        <dbReference type="EMBL" id="OHT47025.1"/>
    </source>
</evidence>
<evidence type="ECO:0000313" key="3">
    <source>
        <dbReference type="Proteomes" id="UP000180252"/>
    </source>
</evidence>
<reference evidence="2 4" key="3">
    <citation type="submission" date="2016-11" db="EMBL/GenBank/DDBJ databases">
        <title>Whole genomes of Flavobacteriaceae.</title>
        <authorList>
            <person name="Stine C."/>
            <person name="Li C."/>
            <person name="Tadesse D."/>
        </authorList>
    </citation>
    <scope>NUCLEOTIDE SEQUENCE [LARGE SCALE GENOMIC DNA]</scope>
    <source>
        <strain evidence="2 4">ATCC BAA-2541</strain>
    </source>
</reference>
<proteinExistence type="predicted"/>
<dbReference type="Proteomes" id="UP000180252">
    <property type="component" value="Unassembled WGS sequence"/>
</dbReference>
<keyword evidence="4" id="KW-1185">Reference proteome</keyword>
<dbReference type="EMBL" id="MUHG01000037">
    <property type="protein sequence ID" value="OXB14490.1"/>
    <property type="molecule type" value="Genomic_DNA"/>
</dbReference>
<comment type="caution">
    <text evidence="1">The sequence shown here is derived from an EMBL/GenBank/DDBJ whole genome shotgun (WGS) entry which is preliminary data.</text>
</comment>
<accession>A0A1S1JC41</accession>
<organism evidence="1 3">
    <name type="scientific">Flavobacterium tructae</name>
    <dbReference type="NCBI Taxonomy" id="1114873"/>
    <lineage>
        <taxon>Bacteria</taxon>
        <taxon>Pseudomonadati</taxon>
        <taxon>Bacteroidota</taxon>
        <taxon>Flavobacteriia</taxon>
        <taxon>Flavobacteriales</taxon>
        <taxon>Flavobacteriaceae</taxon>
        <taxon>Flavobacterium</taxon>
    </lineage>
</organism>
<name>A0A1S1JC41_9FLAO</name>
<gene>
    <name evidence="2" type="ORF">B0A71_21560</name>
    <name evidence="1" type="ORF">BHE19_22065</name>
</gene>
<dbReference type="STRING" id="1278819.BHE19_22065"/>
<sequence>MFFTQIWQIVQIFEIILCSYALTENINSAITEFTIKMQCDYTYIIPRTTFPIDVSVLLVTPTTLTVADHGKDIADMIAEGINSWMKTNNPQTNARTFAFMLTAYSITDSYLPILQTPFTVVLLEDITI</sequence>
<evidence type="ECO:0000313" key="4">
    <source>
        <dbReference type="Proteomes" id="UP000198319"/>
    </source>
</evidence>
<dbReference type="RefSeq" id="WP_070905770.1">
    <property type="nucleotide sequence ID" value="NZ_MIKE01000009.1"/>
</dbReference>
<dbReference type="Proteomes" id="UP000198319">
    <property type="component" value="Unassembled WGS sequence"/>
</dbReference>
<protein>
    <submittedName>
        <fullName evidence="1">Uncharacterized protein</fullName>
    </submittedName>
</protein>
<dbReference type="AlphaFoldDB" id="A0A1S1JC41"/>
<dbReference type="EMBL" id="MIKE01000009">
    <property type="protein sequence ID" value="OHT47025.1"/>
    <property type="molecule type" value="Genomic_DNA"/>
</dbReference>
<dbReference type="OrthoDB" id="8248741at2"/>